<feature type="region of interest" description="Disordered" evidence="5">
    <location>
        <begin position="1"/>
        <end position="104"/>
    </location>
</feature>
<keyword evidence="4 6" id="KW-0472">Membrane</keyword>
<proteinExistence type="predicted"/>
<feature type="transmembrane region" description="Helical" evidence="6">
    <location>
        <begin position="510"/>
        <end position="532"/>
    </location>
</feature>
<feature type="transmembrane region" description="Helical" evidence="6">
    <location>
        <begin position="231"/>
        <end position="251"/>
    </location>
</feature>
<keyword evidence="9" id="KW-1185">Reference proteome</keyword>
<evidence type="ECO:0000256" key="5">
    <source>
        <dbReference type="SAM" id="MobiDB-lite"/>
    </source>
</evidence>
<feature type="transmembrane region" description="Helical" evidence="6">
    <location>
        <begin position="393"/>
        <end position="417"/>
    </location>
</feature>
<dbReference type="Gene3D" id="1.20.1250.20">
    <property type="entry name" value="MFS general substrate transporter like domains"/>
    <property type="match status" value="1"/>
</dbReference>
<evidence type="ECO:0000256" key="1">
    <source>
        <dbReference type="ARBA" id="ARBA00004141"/>
    </source>
</evidence>
<reference evidence="8" key="1">
    <citation type="journal article" date="2023" name="Mol. Phylogenet. Evol.">
        <title>Genome-scale phylogeny and comparative genomics of the fungal order Sordariales.</title>
        <authorList>
            <person name="Hensen N."/>
            <person name="Bonometti L."/>
            <person name="Westerberg I."/>
            <person name="Brannstrom I.O."/>
            <person name="Guillou S."/>
            <person name="Cros-Aarteil S."/>
            <person name="Calhoun S."/>
            <person name="Haridas S."/>
            <person name="Kuo A."/>
            <person name="Mondo S."/>
            <person name="Pangilinan J."/>
            <person name="Riley R."/>
            <person name="LaButti K."/>
            <person name="Andreopoulos B."/>
            <person name="Lipzen A."/>
            <person name="Chen C."/>
            <person name="Yan M."/>
            <person name="Daum C."/>
            <person name="Ng V."/>
            <person name="Clum A."/>
            <person name="Steindorff A."/>
            <person name="Ohm R.A."/>
            <person name="Martin F."/>
            <person name="Silar P."/>
            <person name="Natvig D.O."/>
            <person name="Lalanne C."/>
            <person name="Gautier V."/>
            <person name="Ament-Velasquez S.L."/>
            <person name="Kruys A."/>
            <person name="Hutchinson M.I."/>
            <person name="Powell A.J."/>
            <person name="Barry K."/>
            <person name="Miller A.N."/>
            <person name="Grigoriev I.V."/>
            <person name="Debuchy R."/>
            <person name="Gladieux P."/>
            <person name="Hiltunen Thoren M."/>
            <person name="Johannesson H."/>
        </authorList>
    </citation>
    <scope>NUCLEOTIDE SEQUENCE</scope>
    <source>
        <strain evidence="8">SMH4131-1</strain>
    </source>
</reference>
<keyword evidence="2 6" id="KW-0812">Transmembrane</keyword>
<dbReference type="Proteomes" id="UP001286456">
    <property type="component" value="Unassembled WGS sequence"/>
</dbReference>
<dbReference type="GO" id="GO:0022857">
    <property type="term" value="F:transmembrane transporter activity"/>
    <property type="evidence" value="ECO:0007669"/>
    <property type="project" value="InterPro"/>
</dbReference>
<dbReference type="FunFam" id="1.20.1250.20:FF:000460">
    <property type="entry name" value="MFS multidrug transporter, putative"/>
    <property type="match status" value="1"/>
</dbReference>
<dbReference type="EMBL" id="JAUEPO010000002">
    <property type="protein sequence ID" value="KAK3331662.1"/>
    <property type="molecule type" value="Genomic_DNA"/>
</dbReference>
<evidence type="ECO:0000313" key="8">
    <source>
        <dbReference type="EMBL" id="KAK3331662.1"/>
    </source>
</evidence>
<feature type="compositionally biased region" description="Basic and acidic residues" evidence="5">
    <location>
        <begin position="1"/>
        <end position="29"/>
    </location>
</feature>
<dbReference type="CDD" id="cd17323">
    <property type="entry name" value="MFS_Tpo1_MDR_like"/>
    <property type="match status" value="1"/>
</dbReference>
<feature type="compositionally biased region" description="Basic and acidic residues" evidence="5">
    <location>
        <begin position="43"/>
        <end position="63"/>
    </location>
</feature>
<feature type="transmembrane region" description="Helical" evidence="6">
    <location>
        <begin position="572"/>
        <end position="591"/>
    </location>
</feature>
<evidence type="ECO:0000259" key="7">
    <source>
        <dbReference type="PROSITE" id="PS50850"/>
    </source>
</evidence>
<dbReference type="InterPro" id="IPR036259">
    <property type="entry name" value="MFS_trans_sf"/>
</dbReference>
<feature type="transmembrane region" description="Helical" evidence="6">
    <location>
        <begin position="163"/>
        <end position="188"/>
    </location>
</feature>
<evidence type="ECO:0000256" key="3">
    <source>
        <dbReference type="ARBA" id="ARBA00022989"/>
    </source>
</evidence>
<dbReference type="InterPro" id="IPR020846">
    <property type="entry name" value="MFS_dom"/>
</dbReference>
<dbReference type="InterPro" id="IPR011701">
    <property type="entry name" value="MFS"/>
</dbReference>
<dbReference type="GO" id="GO:0016020">
    <property type="term" value="C:membrane"/>
    <property type="evidence" value="ECO:0007669"/>
    <property type="project" value="UniProtKB-SubCell"/>
</dbReference>
<feature type="domain" description="Major facilitator superfamily (MFS) profile" evidence="7">
    <location>
        <begin position="165"/>
        <end position="596"/>
    </location>
</feature>
<feature type="transmembrane region" description="Helical" evidence="6">
    <location>
        <begin position="429"/>
        <end position="454"/>
    </location>
</feature>
<evidence type="ECO:0000313" key="9">
    <source>
        <dbReference type="Proteomes" id="UP001286456"/>
    </source>
</evidence>
<dbReference type="AlphaFoldDB" id="A0AAE0IVC3"/>
<name>A0AAE0IVC3_9PEZI</name>
<evidence type="ECO:0000256" key="6">
    <source>
        <dbReference type="SAM" id="Phobius"/>
    </source>
</evidence>
<evidence type="ECO:0000256" key="2">
    <source>
        <dbReference type="ARBA" id="ARBA00022692"/>
    </source>
</evidence>
<feature type="transmembrane region" description="Helical" evidence="6">
    <location>
        <begin position="200"/>
        <end position="219"/>
    </location>
</feature>
<dbReference type="SUPFAM" id="SSF103473">
    <property type="entry name" value="MFS general substrate transporter"/>
    <property type="match status" value="1"/>
</dbReference>
<dbReference type="PANTHER" id="PTHR23502">
    <property type="entry name" value="MAJOR FACILITATOR SUPERFAMILY"/>
    <property type="match status" value="1"/>
</dbReference>
<sequence>MTDTEKGGPHDGHSLGDRTETETTEHERNTQLSPTTSSASNMDRVDEKKLETTQHEARAKTFKGEGQSDTDIDIEAAVPASDFDGDGDENPGPSKLHRTDSHSTIKSKVSRVLSIVKVSSRKKPKEKITYAPIPTTDLDAGIVGWESQDDPAMPLNFSKRKKWLIVGLVSAITFVSPMASSILAPGIGSVNADFANDNQIVGAMTVSIFLLGMAIGPLFLAPLSEIYGRQLVLGISNAFFCVWQIGCALAPSIASLIVFRFFTGVGAAGCIALGAGIIADVFRTHEIGLAVGIYSLGPLVGPTLGPLIGGFLSETIGWRWDFWIVFIVGVIITVLIELLNQETNHHVLIQRKVKRLRRELNRDDLKSCYEATGAARLTHSQILRNGLVRPTKMLFLSPIVFFLSLYMAFAYGLLYLLFTTIPVVFEQTYGFSIGITGLVYICLGVGNFVGWGLVTANSDKIAVRLTAANDGVFEPEMRLPVTIYSAFLLPATFFWYGWATYYKTHWIVPILGLFPFSCGVIGLWLPIIAYLVDAYKMYAASAVAASTVLRSLVGMLLPLAGPSMYQTLGLGWGNSLLGFICVAMIPVPIFIRRYGKRLRLAGLQL</sequence>
<gene>
    <name evidence="8" type="ORF">B0T19DRAFT_448159</name>
</gene>
<reference evidence="8" key="2">
    <citation type="submission" date="2023-06" db="EMBL/GenBank/DDBJ databases">
        <authorList>
            <consortium name="Lawrence Berkeley National Laboratory"/>
            <person name="Haridas S."/>
            <person name="Hensen N."/>
            <person name="Bonometti L."/>
            <person name="Westerberg I."/>
            <person name="Brannstrom I.O."/>
            <person name="Guillou S."/>
            <person name="Cros-Aarteil S."/>
            <person name="Calhoun S."/>
            <person name="Kuo A."/>
            <person name="Mondo S."/>
            <person name="Pangilinan J."/>
            <person name="Riley R."/>
            <person name="Labutti K."/>
            <person name="Andreopoulos B."/>
            <person name="Lipzen A."/>
            <person name="Chen C."/>
            <person name="Yanf M."/>
            <person name="Daum C."/>
            <person name="Ng V."/>
            <person name="Clum A."/>
            <person name="Steindorff A."/>
            <person name="Ohm R."/>
            <person name="Martin F."/>
            <person name="Silar P."/>
            <person name="Natvig D."/>
            <person name="Lalanne C."/>
            <person name="Gautier V."/>
            <person name="Ament-Velasquez S.L."/>
            <person name="Kruys A."/>
            <person name="Hutchinson M.I."/>
            <person name="Powell A.J."/>
            <person name="Barry K."/>
            <person name="Miller A.N."/>
            <person name="Grigoriev I.V."/>
            <person name="Debuchy R."/>
            <person name="Gladieux P."/>
            <person name="Thoren M.H."/>
            <person name="Johannesson H."/>
        </authorList>
    </citation>
    <scope>NUCLEOTIDE SEQUENCE</scope>
    <source>
        <strain evidence="8">SMH4131-1</strain>
    </source>
</reference>
<comment type="caution">
    <text evidence="8">The sequence shown here is derived from an EMBL/GenBank/DDBJ whole genome shotgun (WGS) entry which is preliminary data.</text>
</comment>
<feature type="transmembrane region" description="Helical" evidence="6">
    <location>
        <begin position="481"/>
        <end position="498"/>
    </location>
</feature>
<feature type="transmembrane region" description="Helical" evidence="6">
    <location>
        <begin position="320"/>
        <end position="339"/>
    </location>
</feature>
<protein>
    <submittedName>
        <fullName evidence="8">Major facilitator superfamily domain-containing protein</fullName>
    </submittedName>
</protein>
<dbReference type="Pfam" id="PF07690">
    <property type="entry name" value="MFS_1"/>
    <property type="match status" value="1"/>
</dbReference>
<dbReference type="PRINTS" id="PR01036">
    <property type="entry name" value="TCRTETB"/>
</dbReference>
<comment type="subcellular location">
    <subcellularLocation>
        <location evidence="1">Membrane</location>
        <topology evidence="1">Multi-pass membrane protein</topology>
    </subcellularLocation>
</comment>
<feature type="compositionally biased region" description="Polar residues" evidence="5">
    <location>
        <begin position="30"/>
        <end position="41"/>
    </location>
</feature>
<feature type="transmembrane region" description="Helical" evidence="6">
    <location>
        <begin position="257"/>
        <end position="282"/>
    </location>
</feature>
<feature type="transmembrane region" description="Helical" evidence="6">
    <location>
        <begin position="539"/>
        <end position="560"/>
    </location>
</feature>
<evidence type="ECO:0000256" key="4">
    <source>
        <dbReference type="ARBA" id="ARBA00023136"/>
    </source>
</evidence>
<organism evidence="8 9">
    <name type="scientific">Cercophora scortea</name>
    <dbReference type="NCBI Taxonomy" id="314031"/>
    <lineage>
        <taxon>Eukaryota</taxon>
        <taxon>Fungi</taxon>
        <taxon>Dikarya</taxon>
        <taxon>Ascomycota</taxon>
        <taxon>Pezizomycotina</taxon>
        <taxon>Sordariomycetes</taxon>
        <taxon>Sordariomycetidae</taxon>
        <taxon>Sordariales</taxon>
        <taxon>Lasiosphaeriaceae</taxon>
        <taxon>Cercophora</taxon>
    </lineage>
</organism>
<feature type="transmembrane region" description="Helical" evidence="6">
    <location>
        <begin position="289"/>
        <end position="308"/>
    </location>
</feature>
<dbReference type="PANTHER" id="PTHR23502:SF33">
    <property type="entry name" value="MAJOR FACILITATOR SUPERFAMILY (MFS) PROFILE DOMAIN-CONTAINING PROTEIN-RELATED"/>
    <property type="match status" value="1"/>
</dbReference>
<accession>A0AAE0IVC3</accession>
<keyword evidence="3 6" id="KW-1133">Transmembrane helix</keyword>
<dbReference type="PROSITE" id="PS50850">
    <property type="entry name" value="MFS"/>
    <property type="match status" value="1"/>
</dbReference>